<organism evidence="2 3">
    <name type="scientific">Tegillarca granosa</name>
    <name type="common">Malaysian cockle</name>
    <name type="synonym">Anadara granosa</name>
    <dbReference type="NCBI Taxonomy" id="220873"/>
    <lineage>
        <taxon>Eukaryota</taxon>
        <taxon>Metazoa</taxon>
        <taxon>Spiralia</taxon>
        <taxon>Lophotrochozoa</taxon>
        <taxon>Mollusca</taxon>
        <taxon>Bivalvia</taxon>
        <taxon>Autobranchia</taxon>
        <taxon>Pteriomorphia</taxon>
        <taxon>Arcoida</taxon>
        <taxon>Arcoidea</taxon>
        <taxon>Arcidae</taxon>
        <taxon>Tegillarca</taxon>
    </lineage>
</organism>
<dbReference type="EMBL" id="JARBDR010000640">
    <property type="protein sequence ID" value="KAJ8310364.1"/>
    <property type="molecule type" value="Genomic_DNA"/>
</dbReference>
<dbReference type="Proteomes" id="UP001217089">
    <property type="component" value="Unassembled WGS sequence"/>
</dbReference>
<evidence type="ECO:0000313" key="2">
    <source>
        <dbReference type="EMBL" id="KAJ8310364.1"/>
    </source>
</evidence>
<protein>
    <recommendedName>
        <fullName evidence="4">Phytanoyl-CoA dioxygenase</fullName>
    </recommendedName>
</protein>
<name>A0ABQ9EZ52_TEGGR</name>
<dbReference type="SUPFAM" id="SSF51197">
    <property type="entry name" value="Clavaminate synthase-like"/>
    <property type="match status" value="1"/>
</dbReference>
<reference evidence="2 3" key="1">
    <citation type="submission" date="2022-12" db="EMBL/GenBank/DDBJ databases">
        <title>Chromosome-level genome of Tegillarca granosa.</title>
        <authorList>
            <person name="Kim J."/>
        </authorList>
    </citation>
    <scope>NUCLEOTIDE SEQUENCE [LARGE SCALE GENOMIC DNA]</scope>
    <source>
        <strain evidence="2">Teg-2019</strain>
        <tissue evidence="2">Adductor muscle</tissue>
    </source>
</reference>
<gene>
    <name evidence="2" type="ORF">KUTeg_012229</name>
</gene>
<sequence>MDDKLAEEITSQCKEYDGKYLRQQLEQNGYVVVPDVVPVQKCDEYIGQYKNWLSLFGPDHNPSWTKSIIQHYRVAHCEPTWKTRLWAKPVFASIWKTNKLLSSMDGIAIGEPPELGRTTFREPGYNWFHIDQGTLEGGSPYLSRSSLPGGNNRRGSLF</sequence>
<accession>A0ABQ9EZ52</accession>
<feature type="region of interest" description="Disordered" evidence="1">
    <location>
        <begin position="139"/>
        <end position="158"/>
    </location>
</feature>
<evidence type="ECO:0000256" key="1">
    <source>
        <dbReference type="SAM" id="MobiDB-lite"/>
    </source>
</evidence>
<comment type="caution">
    <text evidence="2">The sequence shown here is derived from an EMBL/GenBank/DDBJ whole genome shotgun (WGS) entry which is preliminary data.</text>
</comment>
<proteinExistence type="predicted"/>
<keyword evidence="3" id="KW-1185">Reference proteome</keyword>
<evidence type="ECO:0008006" key="4">
    <source>
        <dbReference type="Google" id="ProtNLM"/>
    </source>
</evidence>
<evidence type="ECO:0000313" key="3">
    <source>
        <dbReference type="Proteomes" id="UP001217089"/>
    </source>
</evidence>